<name>A0AAE0XQN1_9GAST</name>
<evidence type="ECO:0000256" key="1">
    <source>
        <dbReference type="SAM" id="SignalP"/>
    </source>
</evidence>
<organism evidence="2 3">
    <name type="scientific">Elysia crispata</name>
    <name type="common">lettuce slug</name>
    <dbReference type="NCBI Taxonomy" id="231223"/>
    <lineage>
        <taxon>Eukaryota</taxon>
        <taxon>Metazoa</taxon>
        <taxon>Spiralia</taxon>
        <taxon>Lophotrochozoa</taxon>
        <taxon>Mollusca</taxon>
        <taxon>Gastropoda</taxon>
        <taxon>Heterobranchia</taxon>
        <taxon>Euthyneura</taxon>
        <taxon>Panpulmonata</taxon>
        <taxon>Sacoglossa</taxon>
        <taxon>Placobranchoidea</taxon>
        <taxon>Plakobranchidae</taxon>
        <taxon>Elysia</taxon>
    </lineage>
</organism>
<feature type="chain" id="PRO_5041961610" evidence="1">
    <location>
        <begin position="23"/>
        <end position="156"/>
    </location>
</feature>
<dbReference type="EMBL" id="JAWDGP010007852">
    <property type="protein sequence ID" value="KAK3702778.1"/>
    <property type="molecule type" value="Genomic_DNA"/>
</dbReference>
<evidence type="ECO:0000313" key="2">
    <source>
        <dbReference type="EMBL" id="KAK3702778.1"/>
    </source>
</evidence>
<reference evidence="2" key="1">
    <citation type="journal article" date="2023" name="G3 (Bethesda)">
        <title>A reference genome for the long-term kleptoplast-retaining sea slug Elysia crispata morphotype clarki.</title>
        <authorList>
            <person name="Eastman K.E."/>
            <person name="Pendleton A.L."/>
            <person name="Shaikh M.A."/>
            <person name="Suttiyut T."/>
            <person name="Ogas R."/>
            <person name="Tomko P."/>
            <person name="Gavelis G."/>
            <person name="Widhalm J.R."/>
            <person name="Wisecaver J.H."/>
        </authorList>
    </citation>
    <scope>NUCLEOTIDE SEQUENCE</scope>
    <source>
        <strain evidence="2">ECLA1</strain>
    </source>
</reference>
<feature type="signal peptide" evidence="1">
    <location>
        <begin position="1"/>
        <end position="22"/>
    </location>
</feature>
<proteinExistence type="predicted"/>
<dbReference type="AlphaFoldDB" id="A0AAE0XQN1"/>
<sequence>MTTLLVKVQLLLLALAICCATALEFTGKKNLDSDPCGYLKCSQKVEDHQYKEMKSITKLTISYKVDWSQPWVEVFSVSKDQPTAPVGSKNVVANWDDQSASIELNIAKVNNDDQKLCSEGIYRCMVDYIDIYDGDDFLEERVYMAVLDKEPVPISG</sequence>
<accession>A0AAE0XQN1</accession>
<comment type="caution">
    <text evidence="2">The sequence shown here is derived from an EMBL/GenBank/DDBJ whole genome shotgun (WGS) entry which is preliminary data.</text>
</comment>
<protein>
    <submittedName>
        <fullName evidence="2">Uncharacterized protein</fullName>
    </submittedName>
</protein>
<gene>
    <name evidence="2" type="ORF">RRG08_042762</name>
</gene>
<dbReference type="Proteomes" id="UP001283361">
    <property type="component" value="Unassembled WGS sequence"/>
</dbReference>
<keyword evidence="3" id="KW-1185">Reference proteome</keyword>
<keyword evidence="1" id="KW-0732">Signal</keyword>
<evidence type="ECO:0000313" key="3">
    <source>
        <dbReference type="Proteomes" id="UP001283361"/>
    </source>
</evidence>